<gene>
    <name evidence="2" type="ORF">SAMN05216480_12334</name>
</gene>
<sequence length="101" mass="11513">MNTTPFNDISTAGFLLVVLASATLIAVAMVITHYYVIYQIKAIDKQATKSPDYQITMSRKQLTHCIVDAMINQHDRLQKNKPLTEKEINKIVDHAINHIYQ</sequence>
<evidence type="ECO:0000313" key="2">
    <source>
        <dbReference type="EMBL" id="SFU77256.1"/>
    </source>
</evidence>
<reference evidence="2 3" key="1">
    <citation type="submission" date="2016-10" db="EMBL/GenBank/DDBJ databases">
        <authorList>
            <person name="de Groot N.N."/>
        </authorList>
    </citation>
    <scope>NUCLEOTIDE SEQUENCE [LARGE SCALE GENOMIC DNA]</scope>
    <source>
        <strain evidence="2 3">CGMCC 1.12333</strain>
    </source>
</reference>
<keyword evidence="1" id="KW-0812">Transmembrane</keyword>
<evidence type="ECO:0000256" key="1">
    <source>
        <dbReference type="SAM" id="Phobius"/>
    </source>
</evidence>
<dbReference type="RefSeq" id="WP_093026575.1">
    <property type="nucleotide sequence ID" value="NZ_FPBK01000023.1"/>
</dbReference>
<organism evidence="2 3">
    <name type="scientific">Pustulibacterium marinum</name>
    <dbReference type="NCBI Taxonomy" id="1224947"/>
    <lineage>
        <taxon>Bacteria</taxon>
        <taxon>Pseudomonadati</taxon>
        <taxon>Bacteroidota</taxon>
        <taxon>Flavobacteriia</taxon>
        <taxon>Flavobacteriales</taxon>
        <taxon>Flavobacteriaceae</taxon>
        <taxon>Pustulibacterium</taxon>
    </lineage>
</organism>
<dbReference type="AlphaFoldDB" id="A0A1I7IWF0"/>
<keyword evidence="1" id="KW-0472">Membrane</keyword>
<dbReference type="STRING" id="1224947.SAMN05216480_12334"/>
<dbReference type="EMBL" id="FPBK01000023">
    <property type="protein sequence ID" value="SFU77256.1"/>
    <property type="molecule type" value="Genomic_DNA"/>
</dbReference>
<name>A0A1I7IWF0_9FLAO</name>
<dbReference type="Proteomes" id="UP000199138">
    <property type="component" value="Unassembled WGS sequence"/>
</dbReference>
<protein>
    <submittedName>
        <fullName evidence="2">Uncharacterized protein</fullName>
    </submittedName>
</protein>
<proteinExistence type="predicted"/>
<accession>A0A1I7IWF0</accession>
<evidence type="ECO:0000313" key="3">
    <source>
        <dbReference type="Proteomes" id="UP000199138"/>
    </source>
</evidence>
<keyword evidence="3" id="KW-1185">Reference proteome</keyword>
<keyword evidence="1" id="KW-1133">Transmembrane helix</keyword>
<feature type="transmembrane region" description="Helical" evidence="1">
    <location>
        <begin position="12"/>
        <end position="36"/>
    </location>
</feature>